<dbReference type="InterPro" id="IPR007473">
    <property type="entry name" value="RlmJ"/>
</dbReference>
<reference evidence="1 2" key="1">
    <citation type="submission" date="2020-08" db="EMBL/GenBank/DDBJ databases">
        <title>Genome public.</title>
        <authorList>
            <person name="Liu C."/>
            <person name="Sun Q."/>
        </authorList>
    </citation>
    <scope>NUCLEOTIDE SEQUENCE [LARGE SCALE GENOMIC DNA]</scope>
    <source>
        <strain evidence="1 2">NSJ-79</strain>
    </source>
</reference>
<dbReference type="EMBL" id="JACOOJ010000070">
    <property type="protein sequence ID" value="MBC5635085.1"/>
    <property type="molecule type" value="Genomic_DNA"/>
</dbReference>
<name>A0ABR7DUF5_9BACT</name>
<comment type="caution">
    <text evidence="1">The sequence shown here is derived from an EMBL/GenBank/DDBJ whole genome shotgun (WGS) entry which is preliminary data.</text>
</comment>
<dbReference type="InterPro" id="IPR029063">
    <property type="entry name" value="SAM-dependent_MTases_sf"/>
</dbReference>
<dbReference type="Gene3D" id="3.40.50.150">
    <property type="entry name" value="Vaccinia Virus protein VP39"/>
    <property type="match status" value="1"/>
</dbReference>
<evidence type="ECO:0000313" key="2">
    <source>
        <dbReference type="Proteomes" id="UP000651475"/>
    </source>
</evidence>
<gene>
    <name evidence="1" type="primary">rlmJ</name>
    <name evidence="1" type="ORF">H8S65_20320</name>
</gene>
<proteinExistence type="predicted"/>
<sequence length="299" mass="34414">MEAYTHYGKQADVFKHLVLCEILKNEKPSIYVETNSACAMYRLEHTPEQELGIYHFLRESPLCNQLANSCYYNLENEALSNHNYYGSPALAMRLLGKTADRYYFFDIEKTSLENVSCFAEKESLENHIILRNCDSTKGVMDLLPALSKQTFIHIDPYEIDKEGIDGHTFFDLFLKASSLGMKCLLWYGFMTTDEKQKLDEYISSHLHKYAITNVLNIKLILNSIERDTIPCNPGILGSGLLASNLTEKSRLQFIELSHKLVDIYKDAKYKNHDGSLFCELQSMYLSGQPYQKSTFICRK</sequence>
<dbReference type="PANTHER" id="PTHR37426">
    <property type="entry name" value="RIBOSOMAL RNA LARGE SUBUNIT METHYLTRANSFERASE J"/>
    <property type="match status" value="1"/>
</dbReference>
<dbReference type="RefSeq" id="WP_186931639.1">
    <property type="nucleotide sequence ID" value="NZ_JACOOJ010000070.1"/>
</dbReference>
<dbReference type="SUPFAM" id="SSF53335">
    <property type="entry name" value="S-adenosyl-L-methionine-dependent methyltransferases"/>
    <property type="match status" value="1"/>
</dbReference>
<evidence type="ECO:0000313" key="1">
    <source>
        <dbReference type="EMBL" id="MBC5635085.1"/>
    </source>
</evidence>
<protein>
    <submittedName>
        <fullName evidence="1">23S rRNA (Adenine(2030)-N(6))-methyltransferase RlmJ</fullName>
    </submittedName>
</protein>
<organism evidence="1 2">
    <name type="scientific">Parabacteroides hominis</name>
    <dbReference type="NCBI Taxonomy" id="2763057"/>
    <lineage>
        <taxon>Bacteria</taxon>
        <taxon>Pseudomonadati</taxon>
        <taxon>Bacteroidota</taxon>
        <taxon>Bacteroidia</taxon>
        <taxon>Bacteroidales</taxon>
        <taxon>Tannerellaceae</taxon>
        <taxon>Parabacteroides</taxon>
    </lineage>
</organism>
<dbReference type="PANTHER" id="PTHR37426:SF1">
    <property type="entry name" value="RIBOSOMAL RNA LARGE SUBUNIT METHYLTRANSFERASE J"/>
    <property type="match status" value="1"/>
</dbReference>
<keyword evidence="2" id="KW-1185">Reference proteome</keyword>
<dbReference type="Proteomes" id="UP000651475">
    <property type="component" value="Unassembled WGS sequence"/>
</dbReference>
<accession>A0ABR7DUF5</accession>